<dbReference type="Proteomes" id="UP000323393">
    <property type="component" value="Unassembled WGS sequence"/>
</dbReference>
<dbReference type="PANTHER" id="PTHR43415">
    <property type="entry name" value="SPERMIDINE N(1)-ACETYLTRANSFERASE"/>
    <property type="match status" value="1"/>
</dbReference>
<evidence type="ECO:0000313" key="3">
    <source>
        <dbReference type="Proteomes" id="UP000323393"/>
    </source>
</evidence>
<name>A0AA94WQI8_9BACI</name>
<dbReference type="PANTHER" id="PTHR43415:SF5">
    <property type="entry name" value="ACETYLTRANSFERASE"/>
    <property type="match status" value="1"/>
</dbReference>
<dbReference type="Pfam" id="PF13302">
    <property type="entry name" value="Acetyltransf_3"/>
    <property type="match status" value="1"/>
</dbReference>
<dbReference type="InterPro" id="IPR000182">
    <property type="entry name" value="GNAT_dom"/>
</dbReference>
<feature type="domain" description="N-acetyltransferase" evidence="1">
    <location>
        <begin position="8"/>
        <end position="166"/>
    </location>
</feature>
<evidence type="ECO:0000313" key="2">
    <source>
        <dbReference type="EMBL" id="TYS59861.1"/>
    </source>
</evidence>
<dbReference type="AlphaFoldDB" id="A0AA94WQI8"/>
<comment type="caution">
    <text evidence="2">The sequence shown here is derived from an EMBL/GenBank/DDBJ whole genome shotgun (WGS) entry which is preliminary data.</text>
</comment>
<dbReference type="GO" id="GO:0016747">
    <property type="term" value="F:acyltransferase activity, transferring groups other than amino-acyl groups"/>
    <property type="evidence" value="ECO:0007669"/>
    <property type="project" value="InterPro"/>
</dbReference>
<protein>
    <submittedName>
        <fullName evidence="2">GNAT family N-acetyltransferase</fullName>
    </submittedName>
</protein>
<dbReference type="EMBL" id="VTEU01000002">
    <property type="protein sequence ID" value="TYS59861.1"/>
    <property type="molecule type" value="Genomic_DNA"/>
</dbReference>
<gene>
    <name evidence="2" type="ORF">FZC74_06815</name>
</gene>
<organism evidence="2 3">
    <name type="scientific">Sutcliffiella horikoshii</name>
    <dbReference type="NCBI Taxonomy" id="79883"/>
    <lineage>
        <taxon>Bacteria</taxon>
        <taxon>Bacillati</taxon>
        <taxon>Bacillota</taxon>
        <taxon>Bacilli</taxon>
        <taxon>Bacillales</taxon>
        <taxon>Bacillaceae</taxon>
        <taxon>Sutcliffiella</taxon>
    </lineage>
</organism>
<dbReference type="RefSeq" id="WP_148965342.1">
    <property type="nucleotide sequence ID" value="NZ_VTEU01000002.1"/>
</dbReference>
<reference evidence="2 3" key="1">
    <citation type="submission" date="2019-08" db="EMBL/GenBank/DDBJ databases">
        <title>Bacillus genomes from the desert of Cuatro Cienegas, Coahuila.</title>
        <authorList>
            <person name="Olmedo-Alvarez G."/>
        </authorList>
    </citation>
    <scope>NUCLEOTIDE SEQUENCE [LARGE SCALE GENOMIC DNA]</scope>
    <source>
        <strain evidence="2 3">CH88_3T</strain>
    </source>
</reference>
<sequence>MNIYGKSVIIRAIEKNDLEDLKDIINSPEVENLVGGWSFPVATMQQEKWYEKVINEKDNFRWAIDTEDGFIGIATLGPIDWKNRNAFHGIKIGPKASRGKGYGKDTVMAIMKYAFEELQLERLYGSMMTTNIPSVKLYEKCGWKIEGTRRNHIFKNNEYRDQYIVGILRDEYFDLLRETKYWDK</sequence>
<dbReference type="PROSITE" id="PS51186">
    <property type="entry name" value="GNAT"/>
    <property type="match status" value="1"/>
</dbReference>
<proteinExistence type="predicted"/>
<dbReference type="InterPro" id="IPR016181">
    <property type="entry name" value="Acyl_CoA_acyltransferase"/>
</dbReference>
<accession>A0AA94WQI8</accession>
<dbReference type="SUPFAM" id="SSF55729">
    <property type="entry name" value="Acyl-CoA N-acyltransferases (Nat)"/>
    <property type="match status" value="1"/>
</dbReference>
<evidence type="ECO:0000259" key="1">
    <source>
        <dbReference type="PROSITE" id="PS51186"/>
    </source>
</evidence>
<dbReference type="Gene3D" id="3.40.630.30">
    <property type="match status" value="1"/>
</dbReference>